<protein>
    <submittedName>
        <fullName evidence="1">Uncharacterized protein</fullName>
    </submittedName>
</protein>
<organism evidence="1 2">
    <name type="scientific">Pristionchus pacificus</name>
    <name type="common">Parasitic nematode worm</name>
    <dbReference type="NCBI Taxonomy" id="54126"/>
    <lineage>
        <taxon>Eukaryota</taxon>
        <taxon>Metazoa</taxon>
        <taxon>Ecdysozoa</taxon>
        <taxon>Nematoda</taxon>
        <taxon>Chromadorea</taxon>
        <taxon>Rhabditida</taxon>
        <taxon>Rhabditina</taxon>
        <taxon>Diplogasteromorpha</taxon>
        <taxon>Diplogasteroidea</taxon>
        <taxon>Neodiplogasteridae</taxon>
        <taxon>Pristionchus</taxon>
    </lineage>
</organism>
<reference evidence="1" key="2">
    <citation type="submission" date="2022-06" db="UniProtKB">
        <authorList>
            <consortium name="EnsemblMetazoa"/>
        </authorList>
    </citation>
    <scope>IDENTIFICATION</scope>
    <source>
        <strain evidence="1">PS312</strain>
    </source>
</reference>
<dbReference type="Proteomes" id="UP000005239">
    <property type="component" value="Unassembled WGS sequence"/>
</dbReference>
<keyword evidence="2" id="KW-1185">Reference proteome</keyword>
<name>A0A454XX68_PRIPA</name>
<proteinExistence type="predicted"/>
<dbReference type="EnsemblMetazoa" id="PPA10757.1">
    <property type="protein sequence ID" value="PPA10757.1"/>
    <property type="gene ID" value="WBGene00100311"/>
</dbReference>
<sequence length="75" mass="8696">MLLLFTLTLLLLSASMCEAAPNCGVICNMKPESEECKKCIKDKVTVREKRWAKCSELWEKDRDGYWLCQSQEGRH</sequence>
<accession>A0A8R1YAL9</accession>
<evidence type="ECO:0000313" key="1">
    <source>
        <dbReference type="EnsemblMetazoa" id="PPA10757.1"/>
    </source>
</evidence>
<reference evidence="2" key="1">
    <citation type="journal article" date="2008" name="Nat. Genet.">
        <title>The Pristionchus pacificus genome provides a unique perspective on nematode lifestyle and parasitism.</title>
        <authorList>
            <person name="Dieterich C."/>
            <person name="Clifton S.W."/>
            <person name="Schuster L.N."/>
            <person name="Chinwalla A."/>
            <person name="Delehaunty K."/>
            <person name="Dinkelacker I."/>
            <person name="Fulton L."/>
            <person name="Fulton R."/>
            <person name="Godfrey J."/>
            <person name="Minx P."/>
            <person name="Mitreva M."/>
            <person name="Roeseler W."/>
            <person name="Tian H."/>
            <person name="Witte H."/>
            <person name="Yang S.P."/>
            <person name="Wilson R.K."/>
            <person name="Sommer R.J."/>
        </authorList>
    </citation>
    <scope>NUCLEOTIDE SEQUENCE [LARGE SCALE GENOMIC DNA]</scope>
    <source>
        <strain evidence="2">PS312</strain>
    </source>
</reference>
<gene>
    <name evidence="1" type="primary">WBGene00100311</name>
</gene>
<dbReference type="AlphaFoldDB" id="A0A454XX68"/>
<accession>A0A454XX68</accession>
<evidence type="ECO:0000313" key="2">
    <source>
        <dbReference type="Proteomes" id="UP000005239"/>
    </source>
</evidence>